<name>A0AA50DFA0_9GAMM</name>
<keyword evidence="3" id="KW-0418">Kinase</keyword>
<dbReference type="InterPro" id="IPR049304">
    <property type="entry name" value="Gly_rich_dom"/>
</dbReference>
<evidence type="ECO:0000256" key="1">
    <source>
        <dbReference type="SAM" id="MobiDB-lite"/>
    </source>
</evidence>
<evidence type="ECO:0000259" key="2">
    <source>
        <dbReference type="Pfam" id="PF21722"/>
    </source>
</evidence>
<sequence>MHRIDTPTAQVDKFGAGKNGFTGGNPQTGELATALDADFFDSVQEEIAAVIEAAGLSLDKSSNKQLLAAIQKSVGPGRLLNIKIFTSSGVYTPTAGTKKIIVEVQGGGGAGGGSSATTTGNASVGGGGTEGCYGKALLTATESSYTIVVGKGGSGVAGASGNAGGQSSFGTILTADGGYGGGILAAGSVALMVAADATTQPSTPTVSGANIESSITGRSTSIAIRLSSTSQASSFNGLGGSSKFGAGGGSRSTNGAGFAASSYGSGGSGAKSWQASASDVAYAGGAGKDGIVIIWEYA</sequence>
<dbReference type="Pfam" id="PF21722">
    <property type="entry name" value="Gly_rich_2"/>
    <property type="match status" value="1"/>
</dbReference>
<evidence type="ECO:0000313" key="3">
    <source>
        <dbReference type="EMBL" id="WLS77201.1"/>
    </source>
</evidence>
<reference evidence="3 4" key="1">
    <citation type="submission" date="2023-07" db="EMBL/GenBank/DDBJ databases">
        <title>Pathogenic bacteria of pear tree diseases.</title>
        <authorList>
            <person name="Zhang Z."/>
            <person name="He L."/>
            <person name="Huang R."/>
        </authorList>
    </citation>
    <scope>NUCLEOTIDE SEQUENCE [LARGE SCALE GENOMIC DNA]</scope>
    <source>
        <strain evidence="3 4">DE2</strain>
    </source>
</reference>
<dbReference type="AlphaFoldDB" id="A0AA50DFA0"/>
<keyword evidence="4" id="KW-1185">Reference proteome</keyword>
<accession>A0AA50DFA0</accession>
<dbReference type="Proteomes" id="UP001228139">
    <property type="component" value="Chromosome"/>
</dbReference>
<dbReference type="KEGG" id="epi:Q3V30_11935"/>
<feature type="domain" description="Glycine-rich" evidence="2">
    <location>
        <begin position="88"/>
        <end position="294"/>
    </location>
</feature>
<dbReference type="EMBL" id="CP132353">
    <property type="protein sequence ID" value="WLS77201.1"/>
    <property type="molecule type" value="Genomic_DNA"/>
</dbReference>
<evidence type="ECO:0000313" key="4">
    <source>
        <dbReference type="Proteomes" id="UP001228139"/>
    </source>
</evidence>
<organism evidence="3 4">
    <name type="scientific">Erwinia pyri</name>
    <dbReference type="NCBI Taxonomy" id="3062598"/>
    <lineage>
        <taxon>Bacteria</taxon>
        <taxon>Pseudomonadati</taxon>
        <taxon>Pseudomonadota</taxon>
        <taxon>Gammaproteobacteria</taxon>
        <taxon>Enterobacterales</taxon>
        <taxon>Erwiniaceae</taxon>
        <taxon>Erwinia</taxon>
    </lineage>
</organism>
<feature type="region of interest" description="Disordered" evidence="1">
    <location>
        <begin position="1"/>
        <end position="27"/>
    </location>
</feature>
<keyword evidence="3" id="KW-0808">Transferase</keyword>
<gene>
    <name evidence="3" type="ORF">Q3V30_11935</name>
</gene>
<protein>
    <submittedName>
        <fullName evidence="3">Carbohydrate kinase</fullName>
    </submittedName>
</protein>
<proteinExistence type="predicted"/>
<dbReference type="RefSeq" id="WP_306205909.1">
    <property type="nucleotide sequence ID" value="NZ_CP132353.1"/>
</dbReference>
<dbReference type="GO" id="GO:0016301">
    <property type="term" value="F:kinase activity"/>
    <property type="evidence" value="ECO:0007669"/>
    <property type="project" value="UniProtKB-KW"/>
</dbReference>